<dbReference type="CDD" id="cd06168">
    <property type="entry name" value="LSMD1"/>
    <property type="match status" value="1"/>
</dbReference>
<evidence type="ECO:0000313" key="2">
    <source>
        <dbReference type="EMBL" id="KAH8106139.1"/>
    </source>
</evidence>
<dbReference type="OrthoDB" id="368909at2759"/>
<dbReference type="SUPFAM" id="SSF50182">
    <property type="entry name" value="Sm-like ribonucleoproteins"/>
    <property type="match status" value="1"/>
</dbReference>
<dbReference type="Pfam" id="PF01423">
    <property type="entry name" value="LSM"/>
    <property type="match status" value="1"/>
</dbReference>
<dbReference type="GO" id="GO:0031417">
    <property type="term" value="C:NatC complex"/>
    <property type="evidence" value="ECO:0007669"/>
    <property type="project" value="InterPro"/>
</dbReference>
<dbReference type="InterPro" id="IPR001163">
    <property type="entry name" value="Sm_dom_euk/arc"/>
</dbReference>
<dbReference type="PANTHER" id="PTHR10701">
    <property type="entry name" value="SMALL NUCLEAR RIBONUCLEOPROTEIN-ASSOCIATED PROTEIN B AND N"/>
    <property type="match status" value="1"/>
</dbReference>
<dbReference type="AlphaFoldDB" id="A0A8K0UWA8"/>
<protein>
    <recommendedName>
        <fullName evidence="1">Sm domain-containing protein</fullName>
    </recommendedName>
</protein>
<dbReference type="InterPro" id="IPR010920">
    <property type="entry name" value="LSM_dom_sf"/>
</dbReference>
<dbReference type="Gene3D" id="2.30.30.100">
    <property type="match status" value="1"/>
</dbReference>
<evidence type="ECO:0000313" key="3">
    <source>
        <dbReference type="Proteomes" id="UP000813824"/>
    </source>
</evidence>
<comment type="caution">
    <text evidence="2">The sequence shown here is derived from an EMBL/GenBank/DDBJ whole genome shotgun (WGS) entry which is preliminary data.</text>
</comment>
<organism evidence="2 3">
    <name type="scientific">Cristinia sonorae</name>
    <dbReference type="NCBI Taxonomy" id="1940300"/>
    <lineage>
        <taxon>Eukaryota</taxon>
        <taxon>Fungi</taxon>
        <taxon>Dikarya</taxon>
        <taxon>Basidiomycota</taxon>
        <taxon>Agaricomycotina</taxon>
        <taxon>Agaricomycetes</taxon>
        <taxon>Agaricomycetidae</taxon>
        <taxon>Agaricales</taxon>
        <taxon>Pleurotineae</taxon>
        <taxon>Stephanosporaceae</taxon>
        <taxon>Cristinia</taxon>
    </lineage>
</organism>
<dbReference type="Proteomes" id="UP000813824">
    <property type="component" value="Unassembled WGS sequence"/>
</dbReference>
<gene>
    <name evidence="2" type="ORF">BXZ70DRAFT_417758</name>
</gene>
<accession>A0A8K0UWA8</accession>
<reference evidence="2" key="1">
    <citation type="journal article" date="2021" name="New Phytol.">
        <title>Evolutionary innovations through gain and loss of genes in the ectomycorrhizal Boletales.</title>
        <authorList>
            <person name="Wu G."/>
            <person name="Miyauchi S."/>
            <person name="Morin E."/>
            <person name="Kuo A."/>
            <person name="Drula E."/>
            <person name="Varga T."/>
            <person name="Kohler A."/>
            <person name="Feng B."/>
            <person name="Cao Y."/>
            <person name="Lipzen A."/>
            <person name="Daum C."/>
            <person name="Hundley H."/>
            <person name="Pangilinan J."/>
            <person name="Johnson J."/>
            <person name="Barry K."/>
            <person name="LaButti K."/>
            <person name="Ng V."/>
            <person name="Ahrendt S."/>
            <person name="Min B."/>
            <person name="Choi I.G."/>
            <person name="Park H."/>
            <person name="Plett J.M."/>
            <person name="Magnuson J."/>
            <person name="Spatafora J.W."/>
            <person name="Nagy L.G."/>
            <person name="Henrissat B."/>
            <person name="Grigoriev I.V."/>
            <person name="Yang Z.L."/>
            <person name="Xu J."/>
            <person name="Martin F.M."/>
        </authorList>
    </citation>
    <scope>NUCLEOTIDE SEQUENCE</scope>
    <source>
        <strain evidence="2">KKN 215</strain>
    </source>
</reference>
<dbReference type="PANTHER" id="PTHR10701:SF5">
    <property type="entry name" value="N-ALPHA-ACETYLTRANSFERASE 38, NATC AUXILIARY SUBUNIT"/>
    <property type="match status" value="1"/>
</dbReference>
<feature type="domain" description="Sm" evidence="1">
    <location>
        <begin position="38"/>
        <end position="109"/>
    </location>
</feature>
<sequence>MIDRQLVQEGSASIIYDILLLHVTTMSAPLQNEKPALAHVKQFLNKPLRITITDQRIFLGTFVGTDKQLNILLVNTDEYRFTPPELANPNGRFVGLVMIPRRLIVRVEVSRSGDEGAEVGKGDMYA</sequence>
<dbReference type="InterPro" id="IPR050914">
    <property type="entry name" value="snRNP_SmB/NAA38-like"/>
</dbReference>
<dbReference type="SMART" id="SM00651">
    <property type="entry name" value="Sm"/>
    <property type="match status" value="1"/>
</dbReference>
<dbReference type="InterPro" id="IPR034110">
    <property type="entry name" value="LSMD1_Sm"/>
</dbReference>
<dbReference type="EMBL" id="JAEVFJ010000003">
    <property type="protein sequence ID" value="KAH8106139.1"/>
    <property type="molecule type" value="Genomic_DNA"/>
</dbReference>
<keyword evidence="3" id="KW-1185">Reference proteome</keyword>
<evidence type="ECO:0000259" key="1">
    <source>
        <dbReference type="SMART" id="SM00651"/>
    </source>
</evidence>
<name>A0A8K0UWA8_9AGAR</name>
<proteinExistence type="predicted"/>